<feature type="transmembrane region" description="Helical" evidence="2">
    <location>
        <begin position="47"/>
        <end position="67"/>
    </location>
</feature>
<evidence type="ECO:0008006" key="5">
    <source>
        <dbReference type="Google" id="ProtNLM"/>
    </source>
</evidence>
<dbReference type="Gene3D" id="2.60.450.10">
    <property type="entry name" value="Lipopolysaccharide (LPS) transport protein A like domain"/>
    <property type="match status" value="1"/>
</dbReference>
<comment type="caution">
    <text evidence="3">The sequence shown here is derived from an EMBL/GenBank/DDBJ whole genome shotgun (WGS) entry which is preliminary data.</text>
</comment>
<feature type="region of interest" description="Disordered" evidence="1">
    <location>
        <begin position="1"/>
        <end position="21"/>
    </location>
</feature>
<evidence type="ECO:0000313" key="3">
    <source>
        <dbReference type="EMBL" id="KAA0968545.1"/>
    </source>
</evidence>
<keyword evidence="4" id="KW-1185">Reference proteome</keyword>
<dbReference type="AlphaFoldDB" id="A0A5B0DRB6"/>
<dbReference type="InterPro" id="IPR010664">
    <property type="entry name" value="LipoPS_assembly_LptC-rel"/>
</dbReference>
<proteinExistence type="predicted"/>
<evidence type="ECO:0000256" key="2">
    <source>
        <dbReference type="SAM" id="Phobius"/>
    </source>
</evidence>
<keyword evidence="2" id="KW-0812">Transmembrane</keyword>
<keyword evidence="2" id="KW-0472">Membrane</keyword>
<gene>
    <name evidence="3" type="ORF">FPY71_16815</name>
</gene>
<dbReference type="EMBL" id="VTWH01000005">
    <property type="protein sequence ID" value="KAA0968545.1"/>
    <property type="molecule type" value="Genomic_DNA"/>
</dbReference>
<dbReference type="OrthoDB" id="7873824at2"/>
<accession>A0A5B0DRB6</accession>
<evidence type="ECO:0000313" key="4">
    <source>
        <dbReference type="Proteomes" id="UP000324738"/>
    </source>
</evidence>
<reference evidence="3 4" key="1">
    <citation type="submission" date="2019-08" db="EMBL/GenBank/DDBJ databases">
        <title>Aureimonas fodiniaquatilis sp. nov., isolated from a coal mine wastewater.</title>
        <authorList>
            <person name="Kim W."/>
        </authorList>
    </citation>
    <scope>NUCLEOTIDE SEQUENCE [LARGE SCALE GENOMIC DNA]</scope>
    <source>
        <strain evidence="3 4">CAU 1482</strain>
    </source>
</reference>
<protein>
    <recommendedName>
        <fullName evidence="5">LPS export ABC transporter periplasmic protein LptC</fullName>
    </recommendedName>
</protein>
<keyword evidence="2" id="KW-1133">Transmembrane helix</keyword>
<evidence type="ECO:0000256" key="1">
    <source>
        <dbReference type="SAM" id="MobiDB-lite"/>
    </source>
</evidence>
<sequence length="238" mass="25613">MERNWRLTLGRKAPHQQPGAIATGQARPAAEFARANQHARRVRRLKVALPLLAGAIIVAGLAATWLARSAPVDLTVAATTIQNGQLVMEDPRMSGKDKNDRPYFVTAQRAMQALDRTGAIDLEGINANLTLDPETTAEIAALAGRYDPKAEVLRLYDSIEVTTSNDIVIRLSSADILLNDGRLEGNGPVYIQTPNQTLQSGNVTIQNGGDRLTFGNRVKLTLLPAATGGTDQRAANDE</sequence>
<name>A0A5B0DRB6_9HYPH</name>
<organism evidence="3 4">
    <name type="scientific">Aureimonas fodinaquatilis</name>
    <dbReference type="NCBI Taxonomy" id="2565783"/>
    <lineage>
        <taxon>Bacteria</taxon>
        <taxon>Pseudomonadati</taxon>
        <taxon>Pseudomonadota</taxon>
        <taxon>Alphaproteobacteria</taxon>
        <taxon>Hyphomicrobiales</taxon>
        <taxon>Aurantimonadaceae</taxon>
        <taxon>Aureimonas</taxon>
    </lineage>
</organism>
<dbReference type="Proteomes" id="UP000324738">
    <property type="component" value="Unassembled WGS sequence"/>
</dbReference>
<dbReference type="Pfam" id="PF06835">
    <property type="entry name" value="LptC"/>
    <property type="match status" value="1"/>
</dbReference>